<dbReference type="InterPro" id="IPR020846">
    <property type="entry name" value="MFS_dom"/>
</dbReference>
<feature type="domain" description="Major facilitator superfamily (MFS) profile" evidence="6">
    <location>
        <begin position="93"/>
        <end position="520"/>
    </location>
</feature>
<feature type="transmembrane region" description="Helical" evidence="5">
    <location>
        <begin position="260"/>
        <end position="279"/>
    </location>
</feature>
<reference evidence="7" key="1">
    <citation type="submission" date="2022-06" db="EMBL/GenBank/DDBJ databases">
        <authorList>
            <person name="Andreotti S."/>
            <person name="Wyler E."/>
        </authorList>
    </citation>
    <scope>NUCLEOTIDE SEQUENCE</scope>
</reference>
<feature type="transmembrane region" description="Helical" evidence="5">
    <location>
        <begin position="345"/>
        <end position="366"/>
    </location>
</feature>
<name>A0AAV0A1W2_PHORO</name>
<comment type="subcellular location">
    <subcellularLocation>
        <location evidence="1">Membrane</location>
        <topology evidence="1">Multi-pass membrane protein</topology>
    </subcellularLocation>
</comment>
<dbReference type="Gene3D" id="1.20.1250.20">
    <property type="entry name" value="MFS general substrate transporter like domains"/>
    <property type="match status" value="1"/>
</dbReference>
<feature type="transmembrane region" description="Helical" evidence="5">
    <location>
        <begin position="175"/>
        <end position="198"/>
    </location>
</feature>
<evidence type="ECO:0000256" key="5">
    <source>
        <dbReference type="SAM" id="Phobius"/>
    </source>
</evidence>
<dbReference type="GO" id="GO:0022857">
    <property type="term" value="F:transmembrane transporter activity"/>
    <property type="evidence" value="ECO:0007669"/>
    <property type="project" value="InterPro"/>
</dbReference>
<dbReference type="PANTHER" id="PTHR24064">
    <property type="entry name" value="SOLUTE CARRIER FAMILY 22 MEMBER"/>
    <property type="match status" value="1"/>
</dbReference>
<feature type="transmembrane region" description="Helical" evidence="5">
    <location>
        <begin position="378"/>
        <end position="400"/>
    </location>
</feature>
<accession>A0AAV0A1W2</accession>
<organism evidence="7 8">
    <name type="scientific">Phodopus roborovskii</name>
    <name type="common">Roborovski's desert hamster</name>
    <name type="synonym">Cricetulus roborovskii</name>
    <dbReference type="NCBI Taxonomy" id="109678"/>
    <lineage>
        <taxon>Eukaryota</taxon>
        <taxon>Metazoa</taxon>
        <taxon>Chordata</taxon>
        <taxon>Craniata</taxon>
        <taxon>Vertebrata</taxon>
        <taxon>Euteleostomi</taxon>
        <taxon>Mammalia</taxon>
        <taxon>Eutheria</taxon>
        <taxon>Euarchontoglires</taxon>
        <taxon>Glires</taxon>
        <taxon>Rodentia</taxon>
        <taxon>Myomorpha</taxon>
        <taxon>Muroidea</taxon>
        <taxon>Cricetidae</taxon>
        <taxon>Cricetinae</taxon>
        <taxon>Phodopus</taxon>
    </lineage>
</organism>
<evidence type="ECO:0000256" key="2">
    <source>
        <dbReference type="ARBA" id="ARBA00022692"/>
    </source>
</evidence>
<evidence type="ECO:0000259" key="6">
    <source>
        <dbReference type="PROSITE" id="PS50850"/>
    </source>
</evidence>
<evidence type="ECO:0000313" key="8">
    <source>
        <dbReference type="Proteomes" id="UP001152836"/>
    </source>
</evidence>
<keyword evidence="3 5" id="KW-1133">Transmembrane helix</keyword>
<feature type="transmembrane region" description="Helical" evidence="5">
    <location>
        <begin position="204"/>
        <end position="222"/>
    </location>
</feature>
<keyword evidence="8" id="KW-1185">Reference proteome</keyword>
<feature type="transmembrane region" description="Helical" evidence="5">
    <location>
        <begin position="468"/>
        <end position="488"/>
    </location>
</feature>
<keyword evidence="4 5" id="KW-0472">Membrane</keyword>
<feature type="transmembrane region" description="Helical" evidence="5">
    <location>
        <begin position="494"/>
        <end position="516"/>
    </location>
</feature>
<feature type="transmembrane region" description="Helical" evidence="5">
    <location>
        <begin position="146"/>
        <end position="166"/>
    </location>
</feature>
<keyword evidence="2 5" id="KW-0812">Transmembrane</keyword>
<dbReference type="SUPFAM" id="SSF103473">
    <property type="entry name" value="MFS general substrate transporter"/>
    <property type="match status" value="1"/>
</dbReference>
<dbReference type="AlphaFoldDB" id="A0AAV0A1W2"/>
<evidence type="ECO:0000313" key="7">
    <source>
        <dbReference type="EMBL" id="CAH7115439.1"/>
    </source>
</evidence>
<dbReference type="PROSITE" id="PS50850">
    <property type="entry name" value="MFS"/>
    <property type="match status" value="1"/>
</dbReference>
<dbReference type="Proteomes" id="UP001152836">
    <property type="component" value="Unassembled WGS sequence"/>
</dbReference>
<evidence type="ECO:0000256" key="3">
    <source>
        <dbReference type="ARBA" id="ARBA00022989"/>
    </source>
</evidence>
<feature type="transmembrane region" description="Helical" evidence="5">
    <location>
        <begin position="432"/>
        <end position="456"/>
    </location>
</feature>
<dbReference type="EMBL" id="CALSGD010001551">
    <property type="protein sequence ID" value="CAH7115439.1"/>
    <property type="molecule type" value="Genomic_DNA"/>
</dbReference>
<protein>
    <submittedName>
        <fullName evidence="7">Slc22a22 protein</fullName>
    </submittedName>
</protein>
<feature type="transmembrane region" description="Helical" evidence="5">
    <location>
        <begin position="234"/>
        <end position="254"/>
    </location>
</feature>
<dbReference type="InterPro" id="IPR036259">
    <property type="entry name" value="MFS_trans_sf"/>
</dbReference>
<proteinExistence type="predicted"/>
<dbReference type="InterPro" id="IPR011701">
    <property type="entry name" value="MFS"/>
</dbReference>
<dbReference type="Pfam" id="PF07690">
    <property type="entry name" value="MFS_1"/>
    <property type="match status" value="1"/>
</dbReference>
<gene>
    <name evidence="7" type="primary">Slc22a22</name>
    <name evidence="7" type="ORF">PHOROB_LOCUS14345</name>
</gene>
<sequence length="553" mass="62338">MAFDEIIHHVGDSGRFQILRIVVYIILSLVSSSHDFMENFTAAIPAHHCSVKLLDYPKSESNVTMNLTTEALLKVSIPMGPNQKPEQCRRFRHTQWQFLDSNVSVSNNTELETEPCLDGWTYDRSVFTSTIVTEWDLVCDFQSFKYYAQTITMTGHLVSCLICGIFSDRFGRKPFLVFSCLAYGILGSCCAFASNFSLYCVLRFLLSASISNILSNSIVLVLEETSSQWHSSVIILSGLSFSIGQASFGGLAYMLSDWHMLQLTVALPHIIFFIVLCWGPESVRWLMVTGKTEQAIKELRRIAIINGKKDIAHNLTTEALQSKLKEDGNSTSKGFRMKDIIINPIMRKTVLCSSSIIFAEMFSGYVIFLDIQILGKNIFLNLFLLGVVDIPSKLFTYFILKNIRRRPSIAFLLLVTGSCIIITIFLPEDMRVLRLIMFLLGRGSYAAFTCIILAYIQELTPTVLRSTITGIYALAARIATTMSALVLITRKYFIHLPVILCGIIPIVASVNLYFLLETLNLPFIDTVKDLEKRMMNKDLSKKEGQDFLETTEC</sequence>
<comment type="caution">
    <text evidence="7">The sequence shown here is derived from an EMBL/GenBank/DDBJ whole genome shotgun (WGS) entry which is preliminary data.</text>
</comment>
<feature type="transmembrane region" description="Helical" evidence="5">
    <location>
        <begin position="407"/>
        <end position="426"/>
    </location>
</feature>
<evidence type="ECO:0000256" key="1">
    <source>
        <dbReference type="ARBA" id="ARBA00004141"/>
    </source>
</evidence>
<dbReference type="GO" id="GO:0016020">
    <property type="term" value="C:membrane"/>
    <property type="evidence" value="ECO:0007669"/>
    <property type="project" value="UniProtKB-SubCell"/>
</dbReference>
<evidence type="ECO:0000256" key="4">
    <source>
        <dbReference type="ARBA" id="ARBA00023136"/>
    </source>
</evidence>